<evidence type="ECO:0000256" key="1">
    <source>
        <dbReference type="ARBA" id="ARBA00004389"/>
    </source>
</evidence>
<evidence type="ECO:0000256" key="4">
    <source>
        <dbReference type="ARBA" id="ARBA00011335"/>
    </source>
</evidence>
<keyword evidence="13" id="KW-0808">Transferase</keyword>
<evidence type="ECO:0000256" key="11">
    <source>
        <dbReference type="SAM" id="MobiDB-lite"/>
    </source>
</evidence>
<evidence type="ECO:0000256" key="3">
    <source>
        <dbReference type="ARBA" id="ARBA00009731"/>
    </source>
</evidence>
<dbReference type="EMBL" id="JAFFGZ010000005">
    <property type="protein sequence ID" value="KAK4644602.1"/>
    <property type="molecule type" value="Genomic_DNA"/>
</dbReference>
<gene>
    <name evidence="13" type="primary">ALG14</name>
    <name evidence="13" type="ORF">QC761_306300</name>
</gene>
<comment type="similarity">
    <text evidence="3">Belongs to the ALG14 family.</text>
</comment>
<evidence type="ECO:0000256" key="10">
    <source>
        <dbReference type="ARBA" id="ARBA00032062"/>
    </source>
</evidence>
<feature type="transmembrane region" description="Helical" evidence="12">
    <location>
        <begin position="138"/>
        <end position="157"/>
    </location>
</feature>
<keyword evidence="7" id="KW-0256">Endoplasmic reticulum</keyword>
<evidence type="ECO:0000313" key="13">
    <source>
        <dbReference type="EMBL" id="KAK4644602.1"/>
    </source>
</evidence>
<accession>A0ABR0FP90</accession>
<evidence type="ECO:0000313" key="14">
    <source>
        <dbReference type="Proteomes" id="UP001322138"/>
    </source>
</evidence>
<dbReference type="GO" id="GO:0004577">
    <property type="term" value="F:N-acetylglucosaminyldiphosphodolichol N-acetylglucosaminyltransferase activity"/>
    <property type="evidence" value="ECO:0007669"/>
    <property type="project" value="UniProtKB-EC"/>
</dbReference>
<organism evidence="13 14">
    <name type="scientific">Podospora bellae-mahoneyi</name>
    <dbReference type="NCBI Taxonomy" id="2093777"/>
    <lineage>
        <taxon>Eukaryota</taxon>
        <taxon>Fungi</taxon>
        <taxon>Dikarya</taxon>
        <taxon>Ascomycota</taxon>
        <taxon>Pezizomycotina</taxon>
        <taxon>Sordariomycetes</taxon>
        <taxon>Sordariomycetidae</taxon>
        <taxon>Sordariales</taxon>
        <taxon>Podosporaceae</taxon>
        <taxon>Podospora</taxon>
    </lineage>
</organism>
<name>A0ABR0FP90_9PEZI</name>
<evidence type="ECO:0000256" key="5">
    <source>
        <dbReference type="ARBA" id="ARBA00017467"/>
    </source>
</evidence>
<dbReference type="PANTHER" id="PTHR12154:SF4">
    <property type="entry name" value="UDP-N-ACETYLGLUCOSAMINE TRANSFERASE SUBUNIT ALG14 HOMOLOG"/>
    <property type="match status" value="1"/>
</dbReference>
<evidence type="ECO:0000256" key="7">
    <source>
        <dbReference type="ARBA" id="ARBA00022824"/>
    </source>
</evidence>
<proteinExistence type="inferred from homology"/>
<comment type="subunit">
    <text evidence="4">Heterodimer with ALG13 to form a functional enzyme.</text>
</comment>
<feature type="compositionally biased region" description="Basic and acidic residues" evidence="11">
    <location>
        <begin position="1"/>
        <end position="10"/>
    </location>
</feature>
<keyword evidence="13" id="KW-0328">Glycosyltransferase</keyword>
<dbReference type="Proteomes" id="UP001322138">
    <property type="component" value="Unassembled WGS sequence"/>
</dbReference>
<keyword evidence="9 12" id="KW-0472">Membrane</keyword>
<dbReference type="PANTHER" id="PTHR12154">
    <property type="entry name" value="GLYCOSYL TRANSFERASE-RELATED"/>
    <property type="match status" value="1"/>
</dbReference>
<dbReference type="Pfam" id="PF08660">
    <property type="entry name" value="Alg14"/>
    <property type="match status" value="1"/>
</dbReference>
<comment type="caution">
    <text evidence="13">The sequence shown here is derived from an EMBL/GenBank/DDBJ whole genome shotgun (WGS) entry which is preliminary data.</text>
</comment>
<dbReference type="InterPro" id="IPR013969">
    <property type="entry name" value="Oligosacch_biosynth_Alg14"/>
</dbReference>
<dbReference type="RefSeq" id="XP_062733578.1">
    <property type="nucleotide sequence ID" value="XM_062877771.1"/>
</dbReference>
<evidence type="ECO:0000256" key="9">
    <source>
        <dbReference type="ARBA" id="ARBA00023136"/>
    </source>
</evidence>
<feature type="transmembrane region" description="Helical" evidence="12">
    <location>
        <begin position="163"/>
        <end position="180"/>
    </location>
</feature>
<protein>
    <recommendedName>
        <fullName evidence="5">UDP-N-acetylglucosamine transferase subunit ALG14</fullName>
    </recommendedName>
    <alternativeName>
        <fullName evidence="10">Asparagine-linked glycosylation protein 14</fullName>
    </alternativeName>
</protein>
<evidence type="ECO:0000256" key="2">
    <source>
        <dbReference type="ARBA" id="ARBA00004590"/>
    </source>
</evidence>
<feature type="region of interest" description="Disordered" evidence="11">
    <location>
        <begin position="1"/>
        <end position="54"/>
    </location>
</feature>
<reference evidence="13 14" key="1">
    <citation type="journal article" date="2023" name="bioRxiv">
        <title>High-quality genome assemblies of four members of thePodospora anserinaspecies complex.</title>
        <authorList>
            <person name="Ament-Velasquez S.L."/>
            <person name="Vogan A.A."/>
            <person name="Wallerman O."/>
            <person name="Hartmann F."/>
            <person name="Gautier V."/>
            <person name="Silar P."/>
            <person name="Giraud T."/>
            <person name="Johannesson H."/>
        </authorList>
    </citation>
    <scope>NUCLEOTIDE SEQUENCE [LARGE SCALE GENOMIC DNA]</scope>
    <source>
        <strain evidence="13 14">CBS 112042</strain>
    </source>
</reference>
<evidence type="ECO:0000256" key="6">
    <source>
        <dbReference type="ARBA" id="ARBA00022692"/>
    </source>
</evidence>
<dbReference type="GeneID" id="87897253"/>
<comment type="subcellular location">
    <subcellularLocation>
        <location evidence="1">Endoplasmic reticulum membrane</location>
        <topology evidence="1">Single-pass membrane protein</topology>
    </subcellularLocation>
    <subcellularLocation>
        <location evidence="2">Nucleus membrane</location>
        <topology evidence="2">Single-pass membrane protein</topology>
    </subcellularLocation>
</comment>
<keyword evidence="6 12" id="KW-0812">Transmembrane</keyword>
<keyword evidence="8 12" id="KW-1133">Transmembrane helix</keyword>
<evidence type="ECO:0000256" key="12">
    <source>
        <dbReference type="SAM" id="Phobius"/>
    </source>
</evidence>
<evidence type="ECO:0000256" key="8">
    <source>
        <dbReference type="ARBA" id="ARBA00022989"/>
    </source>
</evidence>
<sequence length="431" mass="46550">MDPHLSDRGESQAATHKPLDSLADQPDFLQNNRQREGRSPAEQNLEPPASDFFSSSPQSQFFLFTDNPDFRPQFFINTAIEAFVATRTALTTSFGSSRKSLTGVTCQTARNSFASAPPAEEQDEIKMLESIDEMGGEGGLLGVFLALLCAFVAAAAAVVKLSWPALATLVVAGCSGVAYRHQTLVSSRRRVRGGLFPALARGAVPVASSRGAGILGRVPAYFLFVLGSGGHTTEMFETIKNSFLPSPAQHRRYVITSGDGDSLRRLLRLESLLDRAVLGSLAGGDKARVGTRDMFTIPRARRVHQPFWTAPFTSLVTGLGAVKALSTVPRSRKGEGYKWPNVIVTNGPGTGFVVALVAYILKLLSVVPQDGCKVVYVESWARINSLSLTGKMFYWSGIAEVFGVQHRQLCDKYEGVIYVGEVGAAKRARMG</sequence>
<keyword evidence="14" id="KW-1185">Reference proteome</keyword>